<evidence type="ECO:0000313" key="1">
    <source>
        <dbReference type="EMBL" id="KAH3850250.1"/>
    </source>
</evidence>
<reference evidence="1" key="2">
    <citation type="submission" date="2020-11" db="EMBL/GenBank/DDBJ databases">
        <authorList>
            <person name="McCartney M.A."/>
            <person name="Auch B."/>
            <person name="Kono T."/>
            <person name="Mallez S."/>
            <person name="Becker A."/>
            <person name="Gohl D.M."/>
            <person name="Silverstein K.A.T."/>
            <person name="Koren S."/>
            <person name="Bechman K.B."/>
            <person name="Herman A."/>
            <person name="Abrahante J.E."/>
            <person name="Garbe J."/>
        </authorList>
    </citation>
    <scope>NUCLEOTIDE SEQUENCE</scope>
    <source>
        <strain evidence="1">Duluth1</strain>
        <tissue evidence="1">Whole animal</tissue>
    </source>
</reference>
<dbReference type="AlphaFoldDB" id="A0A9D4L1S5"/>
<dbReference type="Proteomes" id="UP000828390">
    <property type="component" value="Unassembled WGS sequence"/>
</dbReference>
<gene>
    <name evidence="1" type="ORF">DPMN_092657</name>
</gene>
<evidence type="ECO:0000313" key="2">
    <source>
        <dbReference type="Proteomes" id="UP000828390"/>
    </source>
</evidence>
<keyword evidence="2" id="KW-1185">Reference proteome</keyword>
<sequence length="64" mass="7610">METFDEDGNIVTDNKIVLKIREREFQKLFDKAEACEGANFDEQFYKEVKKHVVEEKSSIKVQKR</sequence>
<reference evidence="1" key="1">
    <citation type="journal article" date="2019" name="bioRxiv">
        <title>The Genome of the Zebra Mussel, Dreissena polymorpha: A Resource for Invasive Species Research.</title>
        <authorList>
            <person name="McCartney M.A."/>
            <person name="Auch B."/>
            <person name="Kono T."/>
            <person name="Mallez S."/>
            <person name="Zhang Y."/>
            <person name="Obille A."/>
            <person name="Becker A."/>
            <person name="Abrahante J.E."/>
            <person name="Garbe J."/>
            <person name="Badalamenti J.P."/>
            <person name="Herman A."/>
            <person name="Mangelson H."/>
            <person name="Liachko I."/>
            <person name="Sullivan S."/>
            <person name="Sone E.D."/>
            <person name="Koren S."/>
            <person name="Silverstein K.A.T."/>
            <person name="Beckman K.B."/>
            <person name="Gohl D.M."/>
        </authorList>
    </citation>
    <scope>NUCLEOTIDE SEQUENCE</scope>
    <source>
        <strain evidence="1">Duluth1</strain>
        <tissue evidence="1">Whole animal</tissue>
    </source>
</reference>
<organism evidence="1 2">
    <name type="scientific">Dreissena polymorpha</name>
    <name type="common">Zebra mussel</name>
    <name type="synonym">Mytilus polymorpha</name>
    <dbReference type="NCBI Taxonomy" id="45954"/>
    <lineage>
        <taxon>Eukaryota</taxon>
        <taxon>Metazoa</taxon>
        <taxon>Spiralia</taxon>
        <taxon>Lophotrochozoa</taxon>
        <taxon>Mollusca</taxon>
        <taxon>Bivalvia</taxon>
        <taxon>Autobranchia</taxon>
        <taxon>Heteroconchia</taxon>
        <taxon>Euheterodonta</taxon>
        <taxon>Imparidentia</taxon>
        <taxon>Neoheterodontei</taxon>
        <taxon>Myida</taxon>
        <taxon>Dreissenoidea</taxon>
        <taxon>Dreissenidae</taxon>
        <taxon>Dreissena</taxon>
    </lineage>
</organism>
<name>A0A9D4L1S5_DREPO</name>
<proteinExistence type="predicted"/>
<accession>A0A9D4L1S5</accession>
<protein>
    <submittedName>
        <fullName evidence="1">Uncharacterized protein</fullName>
    </submittedName>
</protein>
<dbReference type="EMBL" id="JAIWYP010000003">
    <property type="protein sequence ID" value="KAH3850250.1"/>
    <property type="molecule type" value="Genomic_DNA"/>
</dbReference>
<comment type="caution">
    <text evidence="1">The sequence shown here is derived from an EMBL/GenBank/DDBJ whole genome shotgun (WGS) entry which is preliminary data.</text>
</comment>